<dbReference type="Pfam" id="PF22486">
    <property type="entry name" value="MATH_2"/>
    <property type="match status" value="1"/>
</dbReference>
<sequence>MSLFLQLADAPDEDVHFEYKFMFHAVYGEGLEFMSSAVRAVANKQQNAHGFKRFVSREDLSKRGYVKLDHMTIRCDVTVFQKKKRPLSHETSPPAEPRLVDAALPLEP</sequence>
<dbReference type="HOGENOM" id="CLU_2200729_0_0_1"/>
<dbReference type="SUPFAM" id="SSF49599">
    <property type="entry name" value="TRAF domain-like"/>
    <property type="match status" value="1"/>
</dbReference>
<dbReference type="Gene3D" id="2.60.210.10">
    <property type="entry name" value="Apoptosis, Tumor Necrosis Factor Receptor Associated Protein 2, Chain A"/>
    <property type="match status" value="1"/>
</dbReference>
<dbReference type="PROSITE" id="PS50144">
    <property type="entry name" value="MATH"/>
    <property type="match status" value="1"/>
</dbReference>
<evidence type="ECO:0000313" key="4">
    <source>
        <dbReference type="Proteomes" id="UP000032180"/>
    </source>
</evidence>
<reference evidence="3" key="3">
    <citation type="submission" date="2015-04" db="UniProtKB">
        <authorList>
            <consortium name="EnsemblPlants"/>
        </authorList>
    </citation>
    <scope>IDENTIFICATION</scope>
</reference>
<name>A0A0D9W2W3_9ORYZ</name>
<evidence type="ECO:0000313" key="3">
    <source>
        <dbReference type="EnsemblPlants" id="LPERR04G03510.1"/>
    </source>
</evidence>
<organism evidence="3 4">
    <name type="scientific">Leersia perrieri</name>
    <dbReference type="NCBI Taxonomy" id="77586"/>
    <lineage>
        <taxon>Eukaryota</taxon>
        <taxon>Viridiplantae</taxon>
        <taxon>Streptophyta</taxon>
        <taxon>Embryophyta</taxon>
        <taxon>Tracheophyta</taxon>
        <taxon>Spermatophyta</taxon>
        <taxon>Magnoliopsida</taxon>
        <taxon>Liliopsida</taxon>
        <taxon>Poales</taxon>
        <taxon>Poaceae</taxon>
        <taxon>BOP clade</taxon>
        <taxon>Oryzoideae</taxon>
        <taxon>Oryzeae</taxon>
        <taxon>Oryzinae</taxon>
        <taxon>Leersia</taxon>
    </lineage>
</organism>
<dbReference type="InterPro" id="IPR008974">
    <property type="entry name" value="TRAF-like"/>
</dbReference>
<dbReference type="AlphaFoldDB" id="A0A0D9W2W3"/>
<evidence type="ECO:0000259" key="2">
    <source>
        <dbReference type="PROSITE" id="PS50144"/>
    </source>
</evidence>
<dbReference type="Gramene" id="LPERR04G03510.1">
    <property type="protein sequence ID" value="LPERR04G03510.1"/>
    <property type="gene ID" value="LPERR04G03510"/>
</dbReference>
<evidence type="ECO:0000256" key="1">
    <source>
        <dbReference type="SAM" id="MobiDB-lite"/>
    </source>
</evidence>
<feature type="domain" description="MATH" evidence="2">
    <location>
        <begin position="1"/>
        <end position="77"/>
    </location>
</feature>
<reference evidence="4" key="2">
    <citation type="submission" date="2013-12" db="EMBL/GenBank/DDBJ databases">
        <authorList>
            <person name="Yu Y."/>
            <person name="Lee S."/>
            <person name="de Baynast K."/>
            <person name="Wissotski M."/>
            <person name="Liu L."/>
            <person name="Talag J."/>
            <person name="Goicoechea J."/>
            <person name="Angelova A."/>
            <person name="Jetty R."/>
            <person name="Kudrna D."/>
            <person name="Golser W."/>
            <person name="Rivera L."/>
            <person name="Zhang J."/>
            <person name="Wing R."/>
        </authorList>
    </citation>
    <scope>NUCLEOTIDE SEQUENCE</scope>
</reference>
<dbReference type="EnsemblPlants" id="LPERR04G03510.1">
    <property type="protein sequence ID" value="LPERR04G03510.1"/>
    <property type="gene ID" value="LPERR04G03510"/>
</dbReference>
<dbReference type="Proteomes" id="UP000032180">
    <property type="component" value="Chromosome 4"/>
</dbReference>
<keyword evidence="4" id="KW-1185">Reference proteome</keyword>
<protein>
    <recommendedName>
        <fullName evidence="2">MATH domain-containing protein</fullName>
    </recommendedName>
</protein>
<dbReference type="CDD" id="cd00121">
    <property type="entry name" value="MATH"/>
    <property type="match status" value="1"/>
</dbReference>
<reference evidence="3 4" key="1">
    <citation type="submission" date="2012-08" db="EMBL/GenBank/DDBJ databases">
        <title>Oryza genome evolution.</title>
        <authorList>
            <person name="Wing R.A."/>
        </authorList>
    </citation>
    <scope>NUCLEOTIDE SEQUENCE</scope>
</reference>
<dbReference type="STRING" id="77586.A0A0D9W2W3"/>
<accession>A0A0D9W2W3</accession>
<dbReference type="InterPro" id="IPR002083">
    <property type="entry name" value="MATH/TRAF_dom"/>
</dbReference>
<proteinExistence type="predicted"/>
<feature type="region of interest" description="Disordered" evidence="1">
    <location>
        <begin position="84"/>
        <end position="108"/>
    </location>
</feature>